<gene>
    <name evidence="5" type="ORF">ACFQ2J_10665</name>
</gene>
<dbReference type="PROSITE" id="PS51186">
    <property type="entry name" value="GNAT"/>
    <property type="match status" value="1"/>
</dbReference>
<dbReference type="Gene3D" id="3.40.630.30">
    <property type="match status" value="1"/>
</dbReference>
<evidence type="ECO:0000259" key="4">
    <source>
        <dbReference type="PROSITE" id="PS51186"/>
    </source>
</evidence>
<accession>A0ABW3L100</accession>
<protein>
    <submittedName>
        <fullName evidence="5">GNAT family N-acetyltransferase</fullName>
        <ecNumber evidence="5">2.3.-.-</ecNumber>
    </submittedName>
</protein>
<keyword evidence="2 5" id="KW-0012">Acyltransferase</keyword>
<proteinExistence type="inferred from homology"/>
<dbReference type="Proteomes" id="UP001596990">
    <property type="component" value="Unassembled WGS sequence"/>
</dbReference>
<dbReference type="RefSeq" id="WP_386059842.1">
    <property type="nucleotide sequence ID" value="NZ_JBHTKL010000005.1"/>
</dbReference>
<comment type="caution">
    <text evidence="5">The sequence shown here is derived from an EMBL/GenBank/DDBJ whole genome shotgun (WGS) entry which is preliminary data.</text>
</comment>
<keyword evidence="6" id="KW-1185">Reference proteome</keyword>
<dbReference type="PANTHER" id="PTHR43792">
    <property type="entry name" value="GNAT FAMILY, PUTATIVE (AFU_ORTHOLOGUE AFUA_3G00765)-RELATED-RELATED"/>
    <property type="match status" value="1"/>
</dbReference>
<name>A0ABW3L100_9BACI</name>
<feature type="domain" description="N-acetyltransferase" evidence="4">
    <location>
        <begin position="3"/>
        <end position="163"/>
    </location>
</feature>
<dbReference type="SUPFAM" id="SSF55729">
    <property type="entry name" value="Acyl-CoA N-acyltransferases (Nat)"/>
    <property type="match status" value="1"/>
</dbReference>
<dbReference type="InterPro" id="IPR016181">
    <property type="entry name" value="Acyl_CoA_acyltransferase"/>
</dbReference>
<dbReference type="EMBL" id="JBHTKL010000005">
    <property type="protein sequence ID" value="MFD1019635.1"/>
    <property type="molecule type" value="Genomic_DNA"/>
</dbReference>
<evidence type="ECO:0000313" key="5">
    <source>
        <dbReference type="EMBL" id="MFD1019635.1"/>
    </source>
</evidence>
<evidence type="ECO:0000313" key="6">
    <source>
        <dbReference type="Proteomes" id="UP001596990"/>
    </source>
</evidence>
<dbReference type="PANTHER" id="PTHR43792:SF8">
    <property type="entry name" value="[RIBOSOMAL PROTEIN US5]-ALANINE N-ACETYLTRANSFERASE"/>
    <property type="match status" value="1"/>
</dbReference>
<dbReference type="InterPro" id="IPR051531">
    <property type="entry name" value="N-acetyltransferase"/>
</dbReference>
<comment type="similarity">
    <text evidence="3">Belongs to the acetyltransferase family. RimJ subfamily.</text>
</comment>
<evidence type="ECO:0000256" key="1">
    <source>
        <dbReference type="ARBA" id="ARBA00022679"/>
    </source>
</evidence>
<organism evidence="5 6">
    <name type="scientific">Thalassobacillus hwangdonensis</name>
    <dbReference type="NCBI Taxonomy" id="546108"/>
    <lineage>
        <taxon>Bacteria</taxon>
        <taxon>Bacillati</taxon>
        <taxon>Bacillota</taxon>
        <taxon>Bacilli</taxon>
        <taxon>Bacillales</taxon>
        <taxon>Bacillaceae</taxon>
        <taxon>Thalassobacillus</taxon>
    </lineage>
</organism>
<sequence length="166" mass="19312">MDIRLEALNETHESELLKFERENRDYFETMVPGRGEDYYLPHVFKERHMALLEEQQKGIGYYYLIKTASIIGRINLIVDGTIADLGYRLGEQYTGKGLATTALKQLMNELPPMLNEVHAKTTSTNIGSQKVLERNGFERVAEDEEAFWMNGEQVHFVYYVWKRGDQ</sequence>
<dbReference type="EC" id="2.3.-.-" evidence="5"/>
<dbReference type="GO" id="GO:0016746">
    <property type="term" value="F:acyltransferase activity"/>
    <property type="evidence" value="ECO:0007669"/>
    <property type="project" value="UniProtKB-KW"/>
</dbReference>
<reference evidence="6" key="1">
    <citation type="journal article" date="2019" name="Int. J. Syst. Evol. Microbiol.">
        <title>The Global Catalogue of Microorganisms (GCM) 10K type strain sequencing project: providing services to taxonomists for standard genome sequencing and annotation.</title>
        <authorList>
            <consortium name="The Broad Institute Genomics Platform"/>
            <consortium name="The Broad Institute Genome Sequencing Center for Infectious Disease"/>
            <person name="Wu L."/>
            <person name="Ma J."/>
        </authorList>
    </citation>
    <scope>NUCLEOTIDE SEQUENCE [LARGE SCALE GENOMIC DNA]</scope>
    <source>
        <strain evidence="6">CCUG 56607</strain>
    </source>
</reference>
<evidence type="ECO:0000256" key="3">
    <source>
        <dbReference type="ARBA" id="ARBA00038502"/>
    </source>
</evidence>
<dbReference type="InterPro" id="IPR000182">
    <property type="entry name" value="GNAT_dom"/>
</dbReference>
<evidence type="ECO:0000256" key="2">
    <source>
        <dbReference type="ARBA" id="ARBA00023315"/>
    </source>
</evidence>
<dbReference type="Pfam" id="PF13302">
    <property type="entry name" value="Acetyltransf_3"/>
    <property type="match status" value="1"/>
</dbReference>
<keyword evidence="1 5" id="KW-0808">Transferase</keyword>